<dbReference type="PANTHER" id="PTHR22789:SF0">
    <property type="entry name" value="3-OXO-TETRONATE 4-PHOSPHATE DECARBOXYLASE-RELATED"/>
    <property type="match status" value="1"/>
</dbReference>
<dbReference type="InterPro" id="IPR001303">
    <property type="entry name" value="Aldolase_II/adducin_N"/>
</dbReference>
<dbReference type="RefSeq" id="WP_226952816.1">
    <property type="nucleotide sequence ID" value="NZ_JACDXW010000001.1"/>
</dbReference>
<sequence length="270" mass="28984">MCDKSHGDIAQIVADSGAVGADLLIAEQVTELVTANHILYAQGVVDAFGHVSVRHATRGDCFLMARNMAPGLVTEQDIIAFDLDCRPMNADGRSVYLERFIHGEIYKARPEVMAVVHSHSPSVVPFGVIKQSPFRAVCHMAAFVGVQPPIFDIRDVAGDGTDLLITDQALGAALAGTLGTNAVVLMRGHGSTAVGDSLRHAVFRAVYTEINARTQAQASQLGEIIFLSEAETRAAALSTEGQSDRAWNLWKRTAQSVHLSLLQQALLTEQ</sequence>
<dbReference type="SUPFAM" id="SSF53639">
    <property type="entry name" value="AraD/HMP-PK domain-like"/>
    <property type="match status" value="1"/>
</dbReference>
<keyword evidence="2" id="KW-0456">Lyase</keyword>
<dbReference type="PANTHER" id="PTHR22789">
    <property type="entry name" value="FUCULOSE PHOSPHATE ALDOLASE"/>
    <property type="match status" value="1"/>
</dbReference>
<evidence type="ECO:0000313" key="5">
    <source>
        <dbReference type="Proteomes" id="UP000776983"/>
    </source>
</evidence>
<organism evidence="4 5">
    <name type="scientific">Mesopusillimonas faecipullorum</name>
    <dbReference type="NCBI Taxonomy" id="2755040"/>
    <lineage>
        <taxon>Bacteria</taxon>
        <taxon>Pseudomonadati</taxon>
        <taxon>Pseudomonadota</taxon>
        <taxon>Betaproteobacteria</taxon>
        <taxon>Burkholderiales</taxon>
        <taxon>Alcaligenaceae</taxon>
        <taxon>Mesopusillimonas</taxon>
    </lineage>
</organism>
<keyword evidence="5" id="KW-1185">Reference proteome</keyword>
<reference evidence="4 5" key="1">
    <citation type="submission" date="2020-07" db="EMBL/GenBank/DDBJ databases">
        <title>Pusillimonas sp. nov., isolated from poultry manure in Taiwan.</title>
        <authorList>
            <person name="Lin S.-Y."/>
            <person name="Tang Y.-S."/>
            <person name="Young C.-C."/>
        </authorList>
    </citation>
    <scope>NUCLEOTIDE SEQUENCE [LARGE SCALE GENOMIC DNA]</scope>
    <source>
        <strain evidence="4 5">CC-YST705</strain>
    </source>
</reference>
<dbReference type="Gene3D" id="3.40.225.10">
    <property type="entry name" value="Class II aldolase/adducin N-terminal domain"/>
    <property type="match status" value="1"/>
</dbReference>
<name>A0ABS8C981_9BURK</name>
<evidence type="ECO:0000256" key="1">
    <source>
        <dbReference type="ARBA" id="ARBA00022723"/>
    </source>
</evidence>
<dbReference type="EMBL" id="JACDXW010000001">
    <property type="protein sequence ID" value="MCB5362587.1"/>
    <property type="molecule type" value="Genomic_DNA"/>
</dbReference>
<dbReference type="SMART" id="SM01007">
    <property type="entry name" value="Aldolase_II"/>
    <property type="match status" value="1"/>
</dbReference>
<evidence type="ECO:0000256" key="2">
    <source>
        <dbReference type="ARBA" id="ARBA00023239"/>
    </source>
</evidence>
<dbReference type="Pfam" id="PF00596">
    <property type="entry name" value="Aldolase_II"/>
    <property type="match status" value="1"/>
</dbReference>
<protein>
    <submittedName>
        <fullName evidence="4">Class II aldolase/adducin family protein</fullName>
    </submittedName>
</protein>
<dbReference type="InterPro" id="IPR050197">
    <property type="entry name" value="Aldolase_class_II_sugar_metab"/>
</dbReference>
<evidence type="ECO:0000259" key="3">
    <source>
        <dbReference type="SMART" id="SM01007"/>
    </source>
</evidence>
<proteinExistence type="predicted"/>
<dbReference type="Proteomes" id="UP000776983">
    <property type="component" value="Unassembled WGS sequence"/>
</dbReference>
<keyword evidence="1" id="KW-0479">Metal-binding</keyword>
<comment type="caution">
    <text evidence="4">The sequence shown here is derived from an EMBL/GenBank/DDBJ whole genome shotgun (WGS) entry which is preliminary data.</text>
</comment>
<gene>
    <name evidence="4" type="ORF">H0484_02305</name>
</gene>
<accession>A0ABS8C981</accession>
<feature type="domain" description="Class II aldolase/adducin N-terminal" evidence="3">
    <location>
        <begin position="30"/>
        <end position="216"/>
    </location>
</feature>
<dbReference type="InterPro" id="IPR036409">
    <property type="entry name" value="Aldolase_II/adducin_N_sf"/>
</dbReference>
<evidence type="ECO:0000313" key="4">
    <source>
        <dbReference type="EMBL" id="MCB5362587.1"/>
    </source>
</evidence>